<dbReference type="RefSeq" id="WP_090217875.1">
    <property type="nucleotide sequence ID" value="NZ_FMWG01000004.1"/>
</dbReference>
<keyword evidence="4 5" id="KW-0732">Signal</keyword>
<dbReference type="Gene3D" id="3.90.76.10">
    <property type="entry name" value="Dipeptide-binding Protein, Domain 1"/>
    <property type="match status" value="1"/>
</dbReference>
<evidence type="ECO:0000256" key="2">
    <source>
        <dbReference type="ARBA" id="ARBA00005695"/>
    </source>
</evidence>
<dbReference type="PANTHER" id="PTHR30290:SF9">
    <property type="entry name" value="OLIGOPEPTIDE-BINDING PROTEIN APPA"/>
    <property type="match status" value="1"/>
</dbReference>
<evidence type="ECO:0000256" key="3">
    <source>
        <dbReference type="ARBA" id="ARBA00022448"/>
    </source>
</evidence>
<evidence type="ECO:0000313" key="7">
    <source>
        <dbReference type="EMBL" id="SCZ60789.1"/>
    </source>
</evidence>
<dbReference type="EMBL" id="FMWG01000004">
    <property type="protein sequence ID" value="SCZ60789.1"/>
    <property type="molecule type" value="Genomic_DNA"/>
</dbReference>
<dbReference type="SUPFAM" id="SSF53850">
    <property type="entry name" value="Periplasmic binding protein-like II"/>
    <property type="match status" value="1"/>
</dbReference>
<dbReference type="STRING" id="1156985.SAMN04488118_104152"/>
<dbReference type="AlphaFoldDB" id="A0A1G5QHX4"/>
<comment type="subcellular location">
    <subcellularLocation>
        <location evidence="1">Periplasm</location>
    </subcellularLocation>
</comment>
<evidence type="ECO:0000259" key="6">
    <source>
        <dbReference type="Pfam" id="PF00496"/>
    </source>
</evidence>
<evidence type="ECO:0000256" key="5">
    <source>
        <dbReference type="SAM" id="SignalP"/>
    </source>
</evidence>
<evidence type="ECO:0000256" key="4">
    <source>
        <dbReference type="ARBA" id="ARBA00022729"/>
    </source>
</evidence>
<feature type="signal peptide" evidence="5">
    <location>
        <begin position="1"/>
        <end position="23"/>
    </location>
</feature>
<dbReference type="InterPro" id="IPR039424">
    <property type="entry name" value="SBP_5"/>
</dbReference>
<dbReference type="GO" id="GO:0030288">
    <property type="term" value="C:outer membrane-bounded periplasmic space"/>
    <property type="evidence" value="ECO:0007669"/>
    <property type="project" value="UniProtKB-ARBA"/>
</dbReference>
<feature type="domain" description="Solute-binding protein family 5" evidence="6">
    <location>
        <begin position="66"/>
        <end position="418"/>
    </location>
</feature>
<dbReference type="PANTHER" id="PTHR30290">
    <property type="entry name" value="PERIPLASMIC BINDING COMPONENT OF ABC TRANSPORTER"/>
    <property type="match status" value="1"/>
</dbReference>
<accession>A0A1G5QHX4</accession>
<dbReference type="Gene3D" id="3.40.190.10">
    <property type="entry name" value="Periplasmic binding protein-like II"/>
    <property type="match status" value="1"/>
</dbReference>
<feature type="chain" id="PRO_5011431795" evidence="5">
    <location>
        <begin position="24"/>
        <end position="496"/>
    </location>
</feature>
<dbReference type="GO" id="GO:0015833">
    <property type="term" value="P:peptide transport"/>
    <property type="evidence" value="ECO:0007669"/>
    <property type="project" value="TreeGrafter"/>
</dbReference>
<dbReference type="Proteomes" id="UP000198767">
    <property type="component" value="Unassembled WGS sequence"/>
</dbReference>
<dbReference type="OrthoDB" id="9803988at2"/>
<name>A0A1G5QHX4_9RHOB</name>
<keyword evidence="8" id="KW-1185">Reference proteome</keyword>
<proteinExistence type="inferred from homology"/>
<dbReference type="GO" id="GO:0043190">
    <property type="term" value="C:ATP-binding cassette (ABC) transporter complex"/>
    <property type="evidence" value="ECO:0007669"/>
    <property type="project" value="InterPro"/>
</dbReference>
<reference evidence="7 8" key="1">
    <citation type="submission" date="2016-10" db="EMBL/GenBank/DDBJ databases">
        <authorList>
            <person name="de Groot N.N."/>
        </authorList>
    </citation>
    <scope>NUCLEOTIDE SEQUENCE [LARGE SCALE GENOMIC DNA]</scope>
    <source>
        <strain evidence="7 8">U95</strain>
    </source>
</reference>
<dbReference type="Gene3D" id="3.10.105.10">
    <property type="entry name" value="Dipeptide-binding Protein, Domain 3"/>
    <property type="match status" value="1"/>
</dbReference>
<evidence type="ECO:0000256" key="1">
    <source>
        <dbReference type="ARBA" id="ARBA00004418"/>
    </source>
</evidence>
<dbReference type="InterPro" id="IPR000914">
    <property type="entry name" value="SBP_5_dom"/>
</dbReference>
<gene>
    <name evidence="7" type="ORF">SAMN04488118_104152</name>
</gene>
<dbReference type="Pfam" id="PF00496">
    <property type="entry name" value="SBP_bac_5"/>
    <property type="match status" value="1"/>
</dbReference>
<evidence type="ECO:0000313" key="8">
    <source>
        <dbReference type="Proteomes" id="UP000198767"/>
    </source>
</evidence>
<sequence>MTMKFNVLLASVAAVALSAPVFAKDLTVDLSGEPSSLDPQLQWNPDSYYVYRNIFDNLLTRDNAGEIVPQIAVSWERISDTETVFSLRDDVVFHDGEKLTAEDVVFSVQRITNPEFGSPQLGQFNQISGAEALDDVTVKLTTDGPYPALMAQLVKLSIVPKHVVEAVGNEAFNAAPVGSGPYKFEAWDRGISVSLVQNDAYWGAAGPFDSATFRAVPDAATRLANLQAGTADLVVGLDSDGAAQLAGQGSVQVLSAPTERVAYLGLNLDKPPFNDVELRKAASMAIDNFGITEGLLGAGEIPMAQLASPAHFGYEEKIDPWIFDPEGAKEIVSAKADLAATPATFATAPVFDQRIVQALQQMLNDVGFNISISVTDMPTYLNIVRSAPEENAELSFGRWSCACQDADGITYPLLHSDSAWSRVSDEKLDVLLDTARVSLDPESRQAAYAEAHKIVRDNYYVLPMYQAAVLYGASSDLTFAPTANESMFLNRMAWSE</sequence>
<protein>
    <submittedName>
        <fullName evidence="7">Peptide/nickel transport system substrate-binding protein</fullName>
    </submittedName>
</protein>
<keyword evidence="3" id="KW-0813">Transport</keyword>
<dbReference type="PIRSF" id="PIRSF002741">
    <property type="entry name" value="MppA"/>
    <property type="match status" value="1"/>
</dbReference>
<dbReference type="InterPro" id="IPR030678">
    <property type="entry name" value="Peptide/Ni-bd"/>
</dbReference>
<organism evidence="7 8">
    <name type="scientific">Epibacterium ulvae</name>
    <dbReference type="NCBI Taxonomy" id="1156985"/>
    <lineage>
        <taxon>Bacteria</taxon>
        <taxon>Pseudomonadati</taxon>
        <taxon>Pseudomonadota</taxon>
        <taxon>Alphaproteobacteria</taxon>
        <taxon>Rhodobacterales</taxon>
        <taxon>Roseobacteraceae</taxon>
        <taxon>Epibacterium</taxon>
    </lineage>
</organism>
<dbReference type="GO" id="GO:1904680">
    <property type="term" value="F:peptide transmembrane transporter activity"/>
    <property type="evidence" value="ECO:0007669"/>
    <property type="project" value="TreeGrafter"/>
</dbReference>
<comment type="similarity">
    <text evidence="2">Belongs to the bacterial solute-binding protein 5 family.</text>
</comment>